<dbReference type="AlphaFoldDB" id="A0A3A1YLM8"/>
<dbReference type="HAMAP" id="MF_01114">
    <property type="entry name" value="RecX"/>
    <property type="match status" value="1"/>
</dbReference>
<accession>A0A3A1YLM8</accession>
<dbReference type="Pfam" id="PF21982">
    <property type="entry name" value="RecX_HTH1"/>
    <property type="match status" value="1"/>
</dbReference>
<evidence type="ECO:0000256" key="2">
    <source>
        <dbReference type="ARBA" id="ARBA00009695"/>
    </source>
</evidence>
<dbReference type="GO" id="GO:0005737">
    <property type="term" value="C:cytoplasm"/>
    <property type="evidence" value="ECO:0007669"/>
    <property type="project" value="UniProtKB-SubCell"/>
</dbReference>
<dbReference type="RefSeq" id="WP_119530644.1">
    <property type="nucleotide sequence ID" value="NZ_JBHSSP010000022.1"/>
</dbReference>
<keyword evidence="4 5" id="KW-0963">Cytoplasm</keyword>
<feature type="domain" description="RecX first three-helical" evidence="7">
    <location>
        <begin position="7"/>
        <end position="44"/>
    </location>
</feature>
<feature type="domain" description="RecX second three-helical" evidence="6">
    <location>
        <begin position="53"/>
        <end position="93"/>
    </location>
</feature>
<evidence type="ECO:0000259" key="7">
    <source>
        <dbReference type="Pfam" id="PF21982"/>
    </source>
</evidence>
<dbReference type="OrthoDB" id="7066780at2"/>
<proteinExistence type="inferred from homology"/>
<reference evidence="8 9" key="1">
    <citation type="submission" date="2017-08" db="EMBL/GenBank/DDBJ databases">
        <title>Reclassification of Bisgaard taxon 37 and 44.</title>
        <authorList>
            <person name="Christensen H."/>
        </authorList>
    </citation>
    <scope>NUCLEOTIDE SEQUENCE [LARGE SCALE GENOMIC DNA]</scope>
    <source>
        <strain evidence="8 9">111</strain>
    </source>
</reference>
<evidence type="ECO:0000259" key="6">
    <source>
        <dbReference type="Pfam" id="PF02631"/>
    </source>
</evidence>
<dbReference type="GO" id="GO:0006282">
    <property type="term" value="P:regulation of DNA repair"/>
    <property type="evidence" value="ECO:0007669"/>
    <property type="project" value="UniProtKB-UniRule"/>
</dbReference>
<evidence type="ECO:0000313" key="9">
    <source>
        <dbReference type="Proteomes" id="UP000265916"/>
    </source>
</evidence>
<evidence type="ECO:0000256" key="1">
    <source>
        <dbReference type="ARBA" id="ARBA00004496"/>
    </source>
</evidence>
<evidence type="ECO:0000256" key="4">
    <source>
        <dbReference type="ARBA" id="ARBA00022490"/>
    </source>
</evidence>
<dbReference type="InterPro" id="IPR053924">
    <property type="entry name" value="RecX_HTH_2nd"/>
</dbReference>
<comment type="function">
    <text evidence="5">Modulates RecA activity.</text>
</comment>
<dbReference type="PANTHER" id="PTHR33602">
    <property type="entry name" value="REGULATORY PROTEIN RECX FAMILY PROTEIN"/>
    <property type="match status" value="1"/>
</dbReference>
<dbReference type="Pfam" id="PF02631">
    <property type="entry name" value="RecX_HTH2"/>
    <property type="match status" value="1"/>
</dbReference>
<evidence type="ECO:0000256" key="3">
    <source>
        <dbReference type="ARBA" id="ARBA00018111"/>
    </source>
</evidence>
<comment type="caution">
    <text evidence="8">The sequence shown here is derived from an EMBL/GenBank/DDBJ whole genome shotgun (WGS) entry which is preliminary data.</text>
</comment>
<dbReference type="InterPro" id="IPR053926">
    <property type="entry name" value="RecX_HTH_1st"/>
</dbReference>
<name>A0A3A1YLM8_9GAMM</name>
<comment type="similarity">
    <text evidence="2 5">Belongs to the RecX family.</text>
</comment>
<dbReference type="PANTHER" id="PTHR33602:SF1">
    <property type="entry name" value="REGULATORY PROTEIN RECX FAMILY PROTEIN"/>
    <property type="match status" value="1"/>
</dbReference>
<dbReference type="Gene3D" id="1.10.10.10">
    <property type="entry name" value="Winged helix-like DNA-binding domain superfamily/Winged helix DNA-binding domain"/>
    <property type="match status" value="2"/>
</dbReference>
<gene>
    <name evidence="5" type="primary">recX</name>
    <name evidence="8" type="ORF">CKF58_02685</name>
</gene>
<comment type="subcellular location">
    <subcellularLocation>
        <location evidence="1 5">Cytoplasm</location>
    </subcellularLocation>
</comment>
<dbReference type="InterPro" id="IPR003783">
    <property type="entry name" value="Regulatory_RecX"/>
</dbReference>
<keyword evidence="9" id="KW-1185">Reference proteome</keyword>
<evidence type="ECO:0000256" key="5">
    <source>
        <dbReference type="HAMAP-Rule" id="MF_01114"/>
    </source>
</evidence>
<dbReference type="Proteomes" id="UP000265916">
    <property type="component" value="Unassembled WGS sequence"/>
</dbReference>
<dbReference type="EMBL" id="NRJG01000039">
    <property type="protein sequence ID" value="RIY39193.1"/>
    <property type="molecule type" value="Genomic_DNA"/>
</dbReference>
<sequence length="171" mass="20004">MAKRLTAYDYLIYLLSKRECSAHQLLQKLREKGYEAQESEQALEICQSKNYQSDKRFAEVFVHDQALSRFGPQNIRQKLRQKGVSNEDIEQALEQAQVNWQHQAFALFIAKDFHNLDLKDPKVKAKVTRGMLSKGYEFAHLQYISQTLKTLQELNISPLEFIVEHDFTLPE</sequence>
<dbReference type="InterPro" id="IPR036388">
    <property type="entry name" value="WH-like_DNA-bd_sf"/>
</dbReference>
<evidence type="ECO:0000313" key="8">
    <source>
        <dbReference type="EMBL" id="RIY39193.1"/>
    </source>
</evidence>
<protein>
    <recommendedName>
        <fullName evidence="3 5">Regulatory protein RecX</fullName>
    </recommendedName>
</protein>
<organism evidence="8 9">
    <name type="scientific">Psittacicella hinzii</name>
    <dbReference type="NCBI Taxonomy" id="2028575"/>
    <lineage>
        <taxon>Bacteria</taxon>
        <taxon>Pseudomonadati</taxon>
        <taxon>Pseudomonadota</taxon>
        <taxon>Gammaproteobacteria</taxon>
        <taxon>Pasteurellales</taxon>
        <taxon>Psittacicellaceae</taxon>
        <taxon>Psittacicella</taxon>
    </lineage>
</organism>